<dbReference type="InterPro" id="IPR044993">
    <property type="entry name" value="BXL"/>
</dbReference>
<name>A0ABW4L3L0_9MICO</name>
<dbReference type="Pfam" id="PF14310">
    <property type="entry name" value="Fn3-like"/>
    <property type="match status" value="1"/>
</dbReference>
<sequence length="794" mass="83938">MTEEHAPTLTAQPWQDPERSHDERVAYLVERMTLAEKASQLVGLWVGADAGNGDVAPYQSDLSSDPPQWTEVIADGLGQLTRPFGTAPVEPAVGALGLARSQREIVAANRWRIPALVHEECLAGFAAWKATAYPIPLSWGASFDPKLVTEMARRIGASMRSVGVHQGLAPVLDVTRDYRWGRTEETIGEDPYLVGTIGAAYVRGLQEAGVIATLKHFAGYSASRAGRNHAPVSMGRSELADVVLAPFEMAVREGRPGSVMAAYTEIDGMPSHADPDLLTRLLRETWGFDGTVVADYFGVHFLRMLHGVAGSEAEAAGLALTAGVDVELPTVHCYGTPLIDAVERGEIDEELLDTAVRRVLAQKAALGLLDADYDPEPAPSEQALDDETGRDIALRLAREAVVLIDNDGVLPLAGHGSMAVLGPLADEAMAMLGCYSFPAHVGVHHPESEVGIEIPTVLGALRELSPDAEITHVPGCAVTGDDTSGFAAAVEAAAASDVAIVTVGDRAGLFGRGTSGEGCDATDLRLPGVQTELVDAVLETGTPVVLVLLTGRPYAVGALSRRAAATIQAFFPGQLGGRAVAEVLLGDVNPSGRLPVSIPRHEGAQPGTYLTQRLGTRTDVSNVDPTPLYAFGHGRSYTSFGWDSASVVVGGRPVSGDGEAGAECEVPVDGEAVVEVTIRNTGDRAGTEVVQLYLHDPVATVTRPVVRLLAYARVPLEAGRSRSVRFTVPADAASFTRRDGRRVVEPGDLELRLSRSADDVQAVLPVRLVGDLRTVDHTRRLTVPVEIGSDAGRP</sequence>
<dbReference type="PANTHER" id="PTHR42721:SF3">
    <property type="entry name" value="BETA-D-XYLOSIDASE 5-RELATED"/>
    <property type="match status" value="1"/>
</dbReference>
<evidence type="ECO:0000256" key="2">
    <source>
        <dbReference type="ARBA" id="ARBA00022729"/>
    </source>
</evidence>
<reference evidence="7" key="1">
    <citation type="journal article" date="2019" name="Int. J. Syst. Evol. Microbiol.">
        <title>The Global Catalogue of Microorganisms (GCM) 10K type strain sequencing project: providing services to taxonomists for standard genome sequencing and annotation.</title>
        <authorList>
            <consortium name="The Broad Institute Genomics Platform"/>
            <consortium name="The Broad Institute Genome Sequencing Center for Infectious Disease"/>
            <person name="Wu L."/>
            <person name="Ma J."/>
        </authorList>
    </citation>
    <scope>NUCLEOTIDE SEQUENCE [LARGE SCALE GENOMIC DNA]</scope>
    <source>
        <strain evidence="7">JCM 17130</strain>
    </source>
</reference>
<dbReference type="InterPro" id="IPR001764">
    <property type="entry name" value="Glyco_hydro_3_N"/>
</dbReference>
<dbReference type="SUPFAM" id="SSF52279">
    <property type="entry name" value="Beta-D-glucan exohydrolase, C-terminal domain"/>
    <property type="match status" value="1"/>
</dbReference>
<comment type="caution">
    <text evidence="6">The sequence shown here is derived from an EMBL/GenBank/DDBJ whole genome shotgun (WGS) entry which is preliminary data.</text>
</comment>
<keyword evidence="7" id="KW-1185">Reference proteome</keyword>
<evidence type="ECO:0000256" key="4">
    <source>
        <dbReference type="SAM" id="MobiDB-lite"/>
    </source>
</evidence>
<dbReference type="InterPro" id="IPR002772">
    <property type="entry name" value="Glyco_hydro_3_C"/>
</dbReference>
<dbReference type="Gene3D" id="2.60.40.10">
    <property type="entry name" value="Immunoglobulins"/>
    <property type="match status" value="1"/>
</dbReference>
<organism evidence="6 7">
    <name type="scientific">Georgenia deserti</name>
    <dbReference type="NCBI Taxonomy" id="2093781"/>
    <lineage>
        <taxon>Bacteria</taxon>
        <taxon>Bacillati</taxon>
        <taxon>Actinomycetota</taxon>
        <taxon>Actinomycetes</taxon>
        <taxon>Micrococcales</taxon>
        <taxon>Bogoriellaceae</taxon>
        <taxon>Georgenia</taxon>
    </lineage>
</organism>
<dbReference type="EMBL" id="JBHUEE010000003">
    <property type="protein sequence ID" value="MFD1717754.1"/>
    <property type="molecule type" value="Genomic_DNA"/>
</dbReference>
<dbReference type="Gene3D" id="3.20.20.300">
    <property type="entry name" value="Glycoside hydrolase, family 3, N-terminal domain"/>
    <property type="match status" value="1"/>
</dbReference>
<dbReference type="SUPFAM" id="SSF51445">
    <property type="entry name" value="(Trans)glycosidases"/>
    <property type="match status" value="1"/>
</dbReference>
<dbReference type="InterPro" id="IPR017853">
    <property type="entry name" value="GH"/>
</dbReference>
<accession>A0ABW4L3L0</accession>
<evidence type="ECO:0000259" key="5">
    <source>
        <dbReference type="SMART" id="SM01217"/>
    </source>
</evidence>
<feature type="domain" description="Fibronectin type III-like" evidence="5">
    <location>
        <begin position="688"/>
        <end position="757"/>
    </location>
</feature>
<dbReference type="InterPro" id="IPR026891">
    <property type="entry name" value="Fn3-like"/>
</dbReference>
<dbReference type="PRINTS" id="PR00133">
    <property type="entry name" value="GLHYDRLASE3"/>
</dbReference>
<keyword evidence="3" id="KW-0378">Hydrolase</keyword>
<dbReference type="Proteomes" id="UP001597277">
    <property type="component" value="Unassembled WGS sequence"/>
</dbReference>
<dbReference type="InterPro" id="IPR036962">
    <property type="entry name" value="Glyco_hydro_3_N_sf"/>
</dbReference>
<dbReference type="Pfam" id="PF01915">
    <property type="entry name" value="Glyco_hydro_3_C"/>
    <property type="match status" value="1"/>
</dbReference>
<evidence type="ECO:0000256" key="3">
    <source>
        <dbReference type="ARBA" id="ARBA00022801"/>
    </source>
</evidence>
<dbReference type="Pfam" id="PF00933">
    <property type="entry name" value="Glyco_hydro_3"/>
    <property type="match status" value="1"/>
</dbReference>
<evidence type="ECO:0000256" key="1">
    <source>
        <dbReference type="ARBA" id="ARBA00005336"/>
    </source>
</evidence>
<protein>
    <submittedName>
        <fullName evidence="6">Beta-glucosidase</fullName>
    </submittedName>
</protein>
<feature type="region of interest" description="Disordered" evidence="4">
    <location>
        <begin position="1"/>
        <end position="20"/>
    </location>
</feature>
<gene>
    <name evidence="6" type="ORF">ACFSE6_07905</name>
</gene>
<dbReference type="SMART" id="SM01217">
    <property type="entry name" value="Fn3_like"/>
    <property type="match status" value="1"/>
</dbReference>
<proteinExistence type="inferred from homology"/>
<evidence type="ECO:0000313" key="6">
    <source>
        <dbReference type="EMBL" id="MFD1717754.1"/>
    </source>
</evidence>
<evidence type="ECO:0000313" key="7">
    <source>
        <dbReference type="Proteomes" id="UP001597277"/>
    </source>
</evidence>
<dbReference type="PANTHER" id="PTHR42721">
    <property type="entry name" value="SUGAR HYDROLASE-RELATED"/>
    <property type="match status" value="1"/>
</dbReference>
<comment type="similarity">
    <text evidence="1">Belongs to the glycosyl hydrolase 3 family.</text>
</comment>
<dbReference type="InterPro" id="IPR013783">
    <property type="entry name" value="Ig-like_fold"/>
</dbReference>
<dbReference type="Gene3D" id="3.40.50.1700">
    <property type="entry name" value="Glycoside hydrolase family 3 C-terminal domain"/>
    <property type="match status" value="1"/>
</dbReference>
<dbReference type="RefSeq" id="WP_388004669.1">
    <property type="nucleotide sequence ID" value="NZ_JBHUEE010000003.1"/>
</dbReference>
<dbReference type="InterPro" id="IPR036881">
    <property type="entry name" value="Glyco_hydro_3_C_sf"/>
</dbReference>
<keyword evidence="2" id="KW-0732">Signal</keyword>